<protein>
    <submittedName>
        <fullName evidence="3">Cytochrome C</fullName>
    </submittedName>
</protein>
<dbReference type="Proteomes" id="UP000267524">
    <property type="component" value="Unassembled WGS sequence"/>
</dbReference>
<evidence type="ECO:0000256" key="1">
    <source>
        <dbReference type="SAM" id="Phobius"/>
    </source>
</evidence>
<proteinExistence type="predicted"/>
<name>A0A3M7LG69_9FLAO</name>
<dbReference type="Pfam" id="PF14376">
    <property type="entry name" value="Haem_bd"/>
    <property type="match status" value="1"/>
</dbReference>
<accession>A0A3M7LG69</accession>
<dbReference type="EMBL" id="QWIV01000005">
    <property type="protein sequence ID" value="RMZ60576.1"/>
    <property type="molecule type" value="Genomic_DNA"/>
</dbReference>
<keyword evidence="1" id="KW-0812">Transmembrane</keyword>
<comment type="caution">
    <text evidence="3">The sequence shown here is derived from an EMBL/GenBank/DDBJ whole genome shotgun (WGS) entry which is preliminary data.</text>
</comment>
<feature type="transmembrane region" description="Helical" evidence="1">
    <location>
        <begin position="7"/>
        <end position="23"/>
    </location>
</feature>
<organism evidence="3 4">
    <name type="scientific">Chryseobacterium nematophagum</name>
    <dbReference type="NCBI Taxonomy" id="2305228"/>
    <lineage>
        <taxon>Bacteria</taxon>
        <taxon>Pseudomonadati</taxon>
        <taxon>Bacteroidota</taxon>
        <taxon>Flavobacteriia</taxon>
        <taxon>Flavobacteriales</taxon>
        <taxon>Weeksellaceae</taxon>
        <taxon>Chryseobacterium group</taxon>
        <taxon>Chryseobacterium</taxon>
    </lineage>
</organism>
<dbReference type="RefSeq" id="WP_122545385.1">
    <property type="nucleotide sequence ID" value="NZ_QWIV01000005.1"/>
</dbReference>
<dbReference type="SMART" id="SM01235">
    <property type="entry name" value="Haem_bd"/>
    <property type="match status" value="1"/>
</dbReference>
<reference evidence="3 4" key="1">
    <citation type="submission" date="2018-08" db="EMBL/GenBank/DDBJ databases">
        <title>Chryseobacterium nematophagum: a novel matrix digesting pathogen of nematodes.</title>
        <authorList>
            <person name="Page A."/>
            <person name="Roberts M."/>
            <person name="Felix M.-A."/>
            <person name="Weir W."/>
        </authorList>
    </citation>
    <scope>NUCLEOTIDE SEQUENCE [LARGE SCALE GENOMIC DNA]</scope>
    <source>
        <strain evidence="3 4">JUb275</strain>
    </source>
</reference>
<dbReference type="AlphaFoldDB" id="A0A3M7LG69"/>
<dbReference type="InterPro" id="IPR025992">
    <property type="entry name" value="Haem-bd"/>
</dbReference>
<evidence type="ECO:0000313" key="3">
    <source>
        <dbReference type="EMBL" id="RMZ60576.1"/>
    </source>
</evidence>
<keyword evidence="1" id="KW-1133">Transmembrane helix</keyword>
<keyword evidence="1" id="KW-0472">Membrane</keyword>
<feature type="domain" description="Haem-binding" evidence="2">
    <location>
        <begin position="12"/>
        <end position="147"/>
    </location>
</feature>
<sequence length="152" mass="17841">MDTAKKIFFWCLVGFVIIQFVPIDRTNRPVKKTVNFVDFQKSPEKIKNLIKVACYDCHSDETIYPKYAYIAPISWSIKDHVNEGRERINFSIWGTYNKDLKESMLTKSIQTINNKSMPLPGYIVYHKDANLSDAERSLLTQYFEELLKSKLY</sequence>
<gene>
    <name evidence="3" type="ORF">D1632_00925</name>
</gene>
<keyword evidence="4" id="KW-1185">Reference proteome</keyword>
<evidence type="ECO:0000313" key="4">
    <source>
        <dbReference type="Proteomes" id="UP000267524"/>
    </source>
</evidence>
<evidence type="ECO:0000259" key="2">
    <source>
        <dbReference type="SMART" id="SM01235"/>
    </source>
</evidence>